<proteinExistence type="predicted"/>
<reference evidence="1 2" key="1">
    <citation type="submission" date="2016-10" db="EMBL/GenBank/DDBJ databases">
        <authorList>
            <person name="Varghese N."/>
            <person name="Submissions S."/>
        </authorList>
    </citation>
    <scope>NUCLEOTIDE SEQUENCE [LARGE SCALE GENOMIC DNA]</scope>
    <source>
        <strain evidence="1 2">DSM 16525</strain>
    </source>
</reference>
<gene>
    <name evidence="1" type="ORF">SAMN05443572_107454</name>
</gene>
<dbReference type="RefSeq" id="WP_143097292.1">
    <property type="nucleotide sequence ID" value="NZ_BJXR01000059.1"/>
</dbReference>
<name>A0ABY1CP19_MYXFU</name>
<dbReference type="EMBL" id="FOIB01000007">
    <property type="protein sequence ID" value="SEU27452.1"/>
    <property type="molecule type" value="Genomic_DNA"/>
</dbReference>
<dbReference type="PROSITE" id="PS51257">
    <property type="entry name" value="PROKAR_LIPOPROTEIN"/>
    <property type="match status" value="1"/>
</dbReference>
<dbReference type="Pfam" id="PF11617">
    <property type="entry name" value="Cu-binding_MopE"/>
    <property type="match status" value="3"/>
</dbReference>
<organism evidence="1 2">
    <name type="scientific">Myxococcus fulvus</name>
    <dbReference type="NCBI Taxonomy" id="33"/>
    <lineage>
        <taxon>Bacteria</taxon>
        <taxon>Pseudomonadati</taxon>
        <taxon>Myxococcota</taxon>
        <taxon>Myxococcia</taxon>
        <taxon>Myxococcales</taxon>
        <taxon>Cystobacterineae</taxon>
        <taxon>Myxococcaceae</taxon>
        <taxon>Myxococcus</taxon>
    </lineage>
</organism>
<accession>A0ABY1CP19</accession>
<dbReference type="Proteomes" id="UP000183760">
    <property type="component" value="Unassembled WGS sequence"/>
</dbReference>
<keyword evidence="2" id="KW-1185">Reference proteome</keyword>
<evidence type="ECO:0000313" key="1">
    <source>
        <dbReference type="EMBL" id="SEU27452.1"/>
    </source>
</evidence>
<protein>
    <submittedName>
        <fullName evidence="1">Metal-binding motif-containing protein</fullName>
    </submittedName>
</protein>
<evidence type="ECO:0000313" key="2">
    <source>
        <dbReference type="Proteomes" id="UP000183760"/>
    </source>
</evidence>
<sequence length="656" mass="69758">MMRLFLVGVALLTLSMTGCKSKTSTNEGGLRVFITYATFRPKCMTLAVEDRRDAARRESGVVTVDAEARSDTRVGVILKQAGWSPDLRVIAEAHEGSCEGPVIARQSADVQFPEENLTDLKLDLRAEDLDDDGFFAMKGDFPGTDCDDTRTDVHPGATELCDGVDNNCVAGESDAPGEVQYWVDADGDGYGDASTTPQVACAPPQGHVTRAGDCDDDDRLVHPDQQEFRCDGKDDNCDGASDNDAFGVGTACLTEQRCTGTRQCQSTEAATCVSTAQTFEYFADDDGDGEAGTSLGFFCEEPEQEATRENNDCDEGTSLVSFVGTTEVCDRLDNDCVGGVDNGLTGCAAVAWNERTVLDDTSARYDAVANYGEGLGWLVGRTGHVIHVNDNTFRPATNCAGNWRSAWAAPNGRVFLGSNDGRFATLMPEELSTACETRPSGQPAAINGLVGFTDPNSNVFTVYGVSSQGHVLSWSYDHGAGSQPAPTIVTQLAANLRAIHGLEAQSLFVVGAEMVNGESRPAAWSSPQTGTTWTREALGLPETTTGLLNAVQVLTSRLVYVAGDHGLLLEKSRDAWTPKPVLTVNGGTVPNLRAFIAFGRTGIYAASSEVNDLHFFNGTAWSVVATPSETVNALGGFGPGEVWATGHDGLLTRWTP</sequence>
<dbReference type="InterPro" id="IPR021655">
    <property type="entry name" value="Put_metal-bd"/>
</dbReference>
<comment type="caution">
    <text evidence="1">The sequence shown here is derived from an EMBL/GenBank/DDBJ whole genome shotgun (WGS) entry which is preliminary data.</text>
</comment>